<dbReference type="Proteomes" id="UP000680679">
    <property type="component" value="Chromosome"/>
</dbReference>
<evidence type="ECO:0000313" key="2">
    <source>
        <dbReference type="Proteomes" id="UP000680679"/>
    </source>
</evidence>
<organism evidence="1 2">
    <name type="scientific">Allochromatium tepidum</name>
    <dbReference type="NCBI Taxonomy" id="553982"/>
    <lineage>
        <taxon>Bacteria</taxon>
        <taxon>Pseudomonadati</taxon>
        <taxon>Pseudomonadota</taxon>
        <taxon>Gammaproteobacteria</taxon>
        <taxon>Chromatiales</taxon>
        <taxon>Chromatiaceae</taxon>
        <taxon>Allochromatium</taxon>
    </lineage>
</organism>
<accession>A0ABM7QJR4</accession>
<name>A0ABM7QJR4_9GAMM</name>
<keyword evidence="2" id="KW-1185">Reference proteome</keyword>
<protein>
    <submittedName>
        <fullName evidence="1">Uncharacterized protein</fullName>
    </submittedName>
</protein>
<dbReference type="EMBL" id="AP024563">
    <property type="protein sequence ID" value="BCU05982.1"/>
    <property type="molecule type" value="Genomic_DNA"/>
</dbReference>
<sequence>MLLERCLTGGAAGTGSALREVRSYVNDAWIDRETLDEQDGGIGKVGYEINFNRVFFQYQPPRPLHEIDAELAEVEKRIMALLREVTE</sequence>
<evidence type="ECO:0000313" key="1">
    <source>
        <dbReference type="EMBL" id="BCU05982.1"/>
    </source>
</evidence>
<gene>
    <name evidence="1" type="ORF">Atep_06590</name>
</gene>
<reference evidence="1 2" key="1">
    <citation type="submission" date="2021-04" db="EMBL/GenBank/DDBJ databases">
        <title>Complete genome sequencing of Allochromatium tepidum strain NZ.</title>
        <authorList>
            <person name="Tsukatani Y."/>
            <person name="Mori H."/>
        </authorList>
    </citation>
    <scope>NUCLEOTIDE SEQUENCE [LARGE SCALE GENOMIC DNA]</scope>
    <source>
        <strain evidence="1 2">NZ</strain>
    </source>
</reference>
<proteinExistence type="predicted"/>